<dbReference type="EMBL" id="CP049109">
    <property type="protein sequence ID" value="QIG78434.1"/>
    <property type="molecule type" value="Genomic_DNA"/>
</dbReference>
<accession>A0A6G6Y0G4</accession>
<dbReference type="RefSeq" id="WP_165325432.1">
    <property type="nucleotide sequence ID" value="NZ_CP049109.1"/>
</dbReference>
<reference evidence="2 3" key="1">
    <citation type="submission" date="2020-02" db="EMBL/GenBank/DDBJ databases">
        <authorList>
            <person name="Zheng R.K."/>
            <person name="Sun C.M."/>
        </authorList>
    </citation>
    <scope>NUCLEOTIDE SEQUENCE [LARGE SCALE GENOMIC DNA]</scope>
    <source>
        <strain evidence="3">zrk23</strain>
    </source>
</reference>
<dbReference type="InterPro" id="IPR026265">
    <property type="entry name" value="LptC"/>
</dbReference>
<dbReference type="Gene3D" id="2.60.450.10">
    <property type="entry name" value="Lipopolysaccharide (LPS) transport protein A like domain"/>
    <property type="match status" value="1"/>
</dbReference>
<dbReference type="Pfam" id="PF06835">
    <property type="entry name" value="LptC"/>
    <property type="match status" value="1"/>
</dbReference>
<gene>
    <name evidence="2" type="primary">lptC</name>
    <name evidence="2" type="ORF">G5C33_00575</name>
</gene>
<sequence>MSQDARRLRRERRQWAHPGSNHDRLVKGALAVLPIGIGVLAAFLVMSPVFLGGDVSFILDKNRVDVASERLRIESATYRGQDSRGRPFTLNAGSAVQQSSAEPVVRLQDLSARIELEDGPAEIRADSGRYRMDTQQVSIDGPVAVKTADGYNLETHDATIDLKTRTLESGGAVSGSTPMGSFSADKLSADLEGHTVSLSGNAHLRIAPNRANRQQ</sequence>
<keyword evidence="1" id="KW-1133">Transmembrane helix</keyword>
<dbReference type="GO" id="GO:0015221">
    <property type="term" value="F:lipopolysaccharide transmembrane transporter activity"/>
    <property type="evidence" value="ECO:0007669"/>
    <property type="project" value="InterPro"/>
</dbReference>
<evidence type="ECO:0000313" key="2">
    <source>
        <dbReference type="EMBL" id="QIG78434.1"/>
    </source>
</evidence>
<keyword evidence="1" id="KW-0812">Transmembrane</keyword>
<proteinExistence type="predicted"/>
<dbReference type="GO" id="GO:0005886">
    <property type="term" value="C:plasma membrane"/>
    <property type="evidence" value="ECO:0007669"/>
    <property type="project" value="InterPro"/>
</dbReference>
<dbReference type="KEGG" id="spzr:G5C33_00575"/>
<keyword evidence="1" id="KW-0472">Membrane</keyword>
<protein>
    <submittedName>
        <fullName evidence="2">LPS export ABC transporter periplasmic protein LptC</fullName>
    </submittedName>
</protein>
<evidence type="ECO:0000256" key="1">
    <source>
        <dbReference type="SAM" id="Phobius"/>
    </source>
</evidence>
<dbReference type="NCBIfam" id="TIGR04409">
    <property type="entry name" value="LptC_YrbK"/>
    <property type="match status" value="1"/>
</dbReference>
<dbReference type="AlphaFoldDB" id="A0A6G6Y0G4"/>
<dbReference type="Proteomes" id="UP000501568">
    <property type="component" value="Chromosome"/>
</dbReference>
<dbReference type="InterPro" id="IPR010664">
    <property type="entry name" value="LipoPS_assembly_LptC-rel"/>
</dbReference>
<evidence type="ECO:0000313" key="3">
    <source>
        <dbReference type="Proteomes" id="UP000501568"/>
    </source>
</evidence>
<name>A0A6G6Y0G4_9SPHN</name>
<organism evidence="2 3">
    <name type="scientific">Stakelama tenebrarum</name>
    <dbReference type="NCBI Taxonomy" id="2711215"/>
    <lineage>
        <taxon>Bacteria</taxon>
        <taxon>Pseudomonadati</taxon>
        <taxon>Pseudomonadota</taxon>
        <taxon>Alphaproteobacteria</taxon>
        <taxon>Sphingomonadales</taxon>
        <taxon>Sphingomonadaceae</taxon>
        <taxon>Stakelama</taxon>
    </lineage>
</organism>
<feature type="transmembrane region" description="Helical" evidence="1">
    <location>
        <begin position="30"/>
        <end position="51"/>
    </location>
</feature>
<keyword evidence="3" id="KW-1185">Reference proteome</keyword>